<dbReference type="InterPro" id="IPR038766">
    <property type="entry name" value="Membrane_comp_ABC_pdt"/>
</dbReference>
<dbReference type="RefSeq" id="WP_121938716.1">
    <property type="nucleotide sequence ID" value="NZ_REFR01000011.1"/>
</dbReference>
<evidence type="ECO:0000259" key="7">
    <source>
        <dbReference type="Pfam" id="PF02687"/>
    </source>
</evidence>
<evidence type="ECO:0000256" key="1">
    <source>
        <dbReference type="ARBA" id="ARBA00004651"/>
    </source>
</evidence>
<feature type="transmembrane region" description="Helical" evidence="6">
    <location>
        <begin position="728"/>
        <end position="749"/>
    </location>
</feature>
<keyword evidence="2" id="KW-1003">Cell membrane</keyword>
<keyword evidence="4 6" id="KW-1133">Transmembrane helix</keyword>
<feature type="transmembrane region" description="Helical" evidence="6">
    <location>
        <begin position="770"/>
        <end position="800"/>
    </location>
</feature>
<feature type="transmembrane region" description="Helical" evidence="6">
    <location>
        <begin position="20"/>
        <end position="39"/>
    </location>
</feature>
<evidence type="ECO:0000313" key="9">
    <source>
        <dbReference type="EMBL" id="RMB07952.1"/>
    </source>
</evidence>
<dbReference type="Pfam" id="PF02687">
    <property type="entry name" value="FtsX"/>
    <property type="match status" value="2"/>
</dbReference>
<evidence type="ECO:0000256" key="4">
    <source>
        <dbReference type="ARBA" id="ARBA00022989"/>
    </source>
</evidence>
<evidence type="ECO:0000256" key="2">
    <source>
        <dbReference type="ARBA" id="ARBA00022475"/>
    </source>
</evidence>
<evidence type="ECO:0000256" key="3">
    <source>
        <dbReference type="ARBA" id="ARBA00022692"/>
    </source>
</evidence>
<feature type="transmembrane region" description="Helical" evidence="6">
    <location>
        <begin position="494"/>
        <end position="514"/>
    </location>
</feature>
<gene>
    <name evidence="9" type="ORF">BXY39_2046</name>
</gene>
<accession>A0A3M0CEX6</accession>
<proteinExistence type="predicted"/>
<feature type="domain" description="ABC3 transporter permease C-terminal" evidence="7">
    <location>
        <begin position="279"/>
        <end position="403"/>
    </location>
</feature>
<feature type="transmembrane region" description="Helical" evidence="6">
    <location>
        <begin position="277"/>
        <end position="300"/>
    </location>
</feature>
<sequence>MTGTAAIAGALAGHWRRHKVQLAALIVGLAAATALWSGVQALNTHARASYRAAEDSFSRSRVPVLAPPDGGTVTDAVFARLRRAGWAVAPVLEGRLTVDGRSYTLVGIDPLSLPDSQRLPGGQGFDAVAAYGDDFLRFVSRPGLLYAAPATARALAAGTGRPVGPKDHPLPPIAAGDGIAGDTLIADIGVAQALLGQPGRLSYLILDPDSGHRRGAAMDTAQDSLNAQDDLNAQDNLNAQDSLAGILAGLPGAALVRVDPAVTVDISGLTDSFHLNLTAFGLLSFLVGLFIVHATIGLAFEQRLPTYRTLRACGVSARRLTALLLTELLTIALAAGAVGVALGYGLAAALLPDVAGSLGGLYGAAVDGSLRVRPSWWLAGLGMSLAGALAASAGALWRVYRLPLLAAAHPRAWHDAQARRLTVQTLAAGALLLAAVAVYRYGTGLVAGFAVMGGVLLGAALALPGLLSLMLTAGGALARRPLAQWFWADMRQQLSGLSLALMALLLALATNIGVGTMVDGFRKTFAVFLDERLVTEVYVDARDNGEGDRIAAWLAARADVDAVLPNWSVAGAYRGWPADIYGFRDHATYRDLWTLLDAVEGPWDRVRDGAGALVSEQLARRFDIRAGDDITLDSPAGPWTVAVAGIYADYGNPRGQVRVAAATLTQRFPNARRTQYGVRTQQTDRVIAALKTRFALDDRRVIDQTRLKRFSNGVFERTFTVTVALKTLTLGVAGIALLTALMTLTGARLPQIAPIWALGVPRRTLVRLELAKILALALLTAGLAVPLGTFVAWCLVALVNVEAFGWRLPLYVFPMKWLDMAAVAALTAGLAAALPLAALRRMPPARLAKVFADER</sequence>
<feature type="domain" description="ABC3 transporter permease C-terminal" evidence="7">
    <location>
        <begin position="727"/>
        <end position="844"/>
    </location>
</feature>
<keyword evidence="5 6" id="KW-0472">Membrane</keyword>
<name>A0A3M0CEX6_9PROT</name>
<dbReference type="PANTHER" id="PTHR30287">
    <property type="entry name" value="MEMBRANE COMPONENT OF PREDICTED ABC SUPERFAMILY METABOLITE UPTAKE TRANSPORTER"/>
    <property type="match status" value="1"/>
</dbReference>
<dbReference type="InterPro" id="IPR003838">
    <property type="entry name" value="ABC3_permease_C"/>
</dbReference>
<keyword evidence="10" id="KW-1185">Reference proteome</keyword>
<feature type="domain" description="MacB-like periplasmic core" evidence="8">
    <location>
        <begin position="499"/>
        <end position="686"/>
    </location>
</feature>
<feature type="transmembrane region" description="Helical" evidence="6">
    <location>
        <begin position="376"/>
        <end position="400"/>
    </location>
</feature>
<feature type="transmembrane region" description="Helical" evidence="6">
    <location>
        <begin position="421"/>
        <end position="439"/>
    </location>
</feature>
<dbReference type="Pfam" id="PF12704">
    <property type="entry name" value="MacB_PCD"/>
    <property type="match status" value="1"/>
</dbReference>
<evidence type="ECO:0000256" key="5">
    <source>
        <dbReference type="ARBA" id="ARBA00023136"/>
    </source>
</evidence>
<evidence type="ECO:0000256" key="6">
    <source>
        <dbReference type="SAM" id="Phobius"/>
    </source>
</evidence>
<dbReference type="EMBL" id="REFR01000011">
    <property type="protein sequence ID" value="RMB07952.1"/>
    <property type="molecule type" value="Genomic_DNA"/>
</dbReference>
<feature type="transmembrane region" description="Helical" evidence="6">
    <location>
        <begin position="820"/>
        <end position="839"/>
    </location>
</feature>
<evidence type="ECO:0000313" key="10">
    <source>
        <dbReference type="Proteomes" id="UP000271227"/>
    </source>
</evidence>
<dbReference type="InParanoid" id="A0A3M0CEX6"/>
<feature type="transmembrane region" description="Helical" evidence="6">
    <location>
        <begin position="445"/>
        <end position="473"/>
    </location>
</feature>
<dbReference type="InterPro" id="IPR025857">
    <property type="entry name" value="MacB_PCD"/>
</dbReference>
<dbReference type="PANTHER" id="PTHR30287:SF2">
    <property type="entry name" value="BLL1001 PROTEIN"/>
    <property type="match status" value="1"/>
</dbReference>
<reference evidence="9 10" key="1">
    <citation type="submission" date="2018-10" db="EMBL/GenBank/DDBJ databases">
        <title>Genomic Encyclopedia of Archaeal and Bacterial Type Strains, Phase II (KMG-II): from individual species to whole genera.</title>
        <authorList>
            <person name="Goeker M."/>
        </authorList>
    </citation>
    <scope>NUCLEOTIDE SEQUENCE [LARGE SCALE GENOMIC DNA]</scope>
    <source>
        <strain evidence="9 10">DSM 25217</strain>
    </source>
</reference>
<keyword evidence="3 6" id="KW-0812">Transmembrane</keyword>
<evidence type="ECO:0000259" key="8">
    <source>
        <dbReference type="Pfam" id="PF12704"/>
    </source>
</evidence>
<comment type="caution">
    <text evidence="9">The sequence shown here is derived from an EMBL/GenBank/DDBJ whole genome shotgun (WGS) entry which is preliminary data.</text>
</comment>
<dbReference type="AlphaFoldDB" id="A0A3M0CEX6"/>
<dbReference type="GO" id="GO:0005886">
    <property type="term" value="C:plasma membrane"/>
    <property type="evidence" value="ECO:0007669"/>
    <property type="project" value="UniProtKB-SubCell"/>
</dbReference>
<dbReference type="Proteomes" id="UP000271227">
    <property type="component" value="Unassembled WGS sequence"/>
</dbReference>
<protein>
    <submittedName>
        <fullName evidence="9">Putative ABC transport system permease protein</fullName>
    </submittedName>
</protein>
<dbReference type="OrthoDB" id="343744at2"/>
<feature type="transmembrane region" description="Helical" evidence="6">
    <location>
        <begin position="320"/>
        <end position="344"/>
    </location>
</feature>
<organism evidence="9 10">
    <name type="scientific">Eilatimonas milleporae</name>
    <dbReference type="NCBI Taxonomy" id="911205"/>
    <lineage>
        <taxon>Bacteria</taxon>
        <taxon>Pseudomonadati</taxon>
        <taxon>Pseudomonadota</taxon>
        <taxon>Alphaproteobacteria</taxon>
        <taxon>Kordiimonadales</taxon>
        <taxon>Kordiimonadaceae</taxon>
        <taxon>Eilatimonas</taxon>
    </lineage>
</organism>
<comment type="subcellular location">
    <subcellularLocation>
        <location evidence="1">Cell membrane</location>
        <topology evidence="1">Multi-pass membrane protein</topology>
    </subcellularLocation>
</comment>